<sequence>MSFTRSQSGIRNTSLFFGVDRTVYVEGTGVDQRFWQSVFSVFYKGPLSFHFKSIGPRSAVMSYVEKIAKSEAANTIAIMDSDYEGLKFSKFDIPNIIYTFGYSFENDLFSIKQAIKISSQLSNGVGIKKFRSIVRSLNTALNELPQLAVLDFCAQFNDNYFLEKNGNTCKLDIKNNAHGVICKKSIASARANAIARKVLFSSRPSKAMRDKMLIKPRYLWIYGHLWRAVFSKCVADGLRKTSSVTINPDGIENLAINNIRDSNGSVFTRRQIEAYKMMLTNLI</sequence>
<keyword evidence="2" id="KW-1185">Reference proteome</keyword>
<dbReference type="EMBL" id="JAVDXT010000002">
    <property type="protein sequence ID" value="MDR7377197.1"/>
    <property type="molecule type" value="Genomic_DNA"/>
</dbReference>
<dbReference type="Proteomes" id="UP001180487">
    <property type="component" value="Unassembled WGS sequence"/>
</dbReference>
<organism evidence="1 2">
    <name type="scientific">Rhodoferax ferrireducens</name>
    <dbReference type="NCBI Taxonomy" id="192843"/>
    <lineage>
        <taxon>Bacteria</taxon>
        <taxon>Pseudomonadati</taxon>
        <taxon>Pseudomonadota</taxon>
        <taxon>Betaproteobacteria</taxon>
        <taxon>Burkholderiales</taxon>
        <taxon>Comamonadaceae</taxon>
        <taxon>Rhodoferax</taxon>
    </lineage>
</organism>
<proteinExistence type="predicted"/>
<gene>
    <name evidence="1" type="ORF">J2X19_001876</name>
</gene>
<dbReference type="RefSeq" id="WP_310372782.1">
    <property type="nucleotide sequence ID" value="NZ_JAVDXT010000002.1"/>
</dbReference>
<reference evidence="1 2" key="1">
    <citation type="submission" date="2023-07" db="EMBL/GenBank/DDBJ databases">
        <title>Sorghum-associated microbial communities from plants grown in Nebraska, USA.</title>
        <authorList>
            <person name="Schachtman D."/>
        </authorList>
    </citation>
    <scope>NUCLEOTIDE SEQUENCE [LARGE SCALE GENOMIC DNA]</scope>
    <source>
        <strain evidence="1 2">BE313</strain>
    </source>
</reference>
<name>A0ABU2C790_9BURK</name>
<comment type="caution">
    <text evidence="1">The sequence shown here is derived from an EMBL/GenBank/DDBJ whole genome shotgun (WGS) entry which is preliminary data.</text>
</comment>
<evidence type="ECO:0000313" key="2">
    <source>
        <dbReference type="Proteomes" id="UP001180487"/>
    </source>
</evidence>
<evidence type="ECO:0008006" key="3">
    <source>
        <dbReference type="Google" id="ProtNLM"/>
    </source>
</evidence>
<protein>
    <recommendedName>
        <fullName evidence="3">DUF4435 domain-containing protein</fullName>
    </recommendedName>
</protein>
<accession>A0ABU2C790</accession>
<evidence type="ECO:0000313" key="1">
    <source>
        <dbReference type="EMBL" id="MDR7377197.1"/>
    </source>
</evidence>